<feature type="chain" id="PRO_5044594075" evidence="2">
    <location>
        <begin position="19"/>
        <end position="262"/>
    </location>
</feature>
<dbReference type="AlphaFoldDB" id="A0A3G6RT07"/>
<dbReference type="Gene3D" id="2.60.120.200">
    <property type="match status" value="1"/>
</dbReference>
<dbReference type="OrthoDB" id="957862at2"/>
<dbReference type="EMBL" id="CP033924">
    <property type="protein sequence ID" value="AZA84618.1"/>
    <property type="molecule type" value="Genomic_DNA"/>
</dbReference>
<dbReference type="InterPro" id="IPR026444">
    <property type="entry name" value="Secre_tail"/>
</dbReference>
<gene>
    <name evidence="5" type="ORF">C1637_07210</name>
    <name evidence="4" type="ORF">EG342_23180</name>
</gene>
<evidence type="ECO:0000256" key="2">
    <source>
        <dbReference type="SAM" id="SignalP"/>
    </source>
</evidence>
<evidence type="ECO:0000313" key="6">
    <source>
        <dbReference type="Proteomes" id="UP000236262"/>
    </source>
</evidence>
<sequence length="262" mass="28938">MKKVLFFMALLMTLCVNAQTIIFEENFDSTPQYALPSGWTTIRGSSNILSKAWFCTYPSAYNVFSGRVCANALANANETNDLVTPEIALGSGNSYSLSFSWLVYYKTNMLSVFVLEANDTFTGNETPVYQKQFSGTDVLLPNIDLSSYAGQNVKIYFRTKGLVDGLTSTDIDDVKITQQPLLGTSEIGANTTMGIYPNPSSDFVNLKTGSKITKAEVFDMAGRKVNAAVKDDKVDVRALQPGTYMINVETKNKKYSQKFIKK</sequence>
<reference evidence="5 6" key="1">
    <citation type="submission" date="2018-01" db="EMBL/GenBank/DDBJ databases">
        <title>Draft genome sequences of Chryseobacterium lactis NCTC11390, Chryseobacterium oncorhynchi 701B-08, and Chryseobacterium viscerum 687B-08.</title>
        <authorList>
            <person name="Jeong J.-J."/>
            <person name="Lee Y.J."/>
            <person name="Park B."/>
            <person name="Choi I.-G."/>
            <person name="Kim K.D."/>
        </authorList>
    </citation>
    <scope>NUCLEOTIDE SEQUENCE [LARGE SCALE GENOMIC DNA]</scope>
    <source>
        <strain evidence="5 6">NCTC11390</strain>
    </source>
</reference>
<dbReference type="Proteomes" id="UP000236262">
    <property type="component" value="Unassembled WGS sequence"/>
</dbReference>
<reference evidence="4 7" key="2">
    <citation type="submission" date="2018-11" db="EMBL/GenBank/DDBJ databases">
        <title>Proposal to divide the Flavobacteriaceae and reorganize its genera based on Amino Acid Identity values calculated from whole genome sequences.</title>
        <authorList>
            <person name="Nicholson A.C."/>
            <person name="Gulvik C.A."/>
            <person name="Whitney A.M."/>
            <person name="Humrighouse B.W."/>
            <person name="Bell M."/>
            <person name="Holmes B."/>
            <person name="Steigerwalt A.G."/>
            <person name="Villarma A."/>
            <person name="Sheth M."/>
            <person name="Batra D."/>
            <person name="Pryor J."/>
            <person name="Bernardet J.-F."/>
            <person name="Hugo C."/>
            <person name="Kampfer P."/>
            <person name="Newman J."/>
            <person name="McQuiston J.R."/>
        </authorList>
    </citation>
    <scope>NUCLEOTIDE SEQUENCE [LARGE SCALE GENOMIC DNA]</scope>
    <source>
        <strain evidence="4 7">KC_1864</strain>
    </source>
</reference>
<name>A0A3G6RT07_CHRLC</name>
<evidence type="ECO:0000259" key="3">
    <source>
        <dbReference type="Pfam" id="PF18962"/>
    </source>
</evidence>
<dbReference type="Pfam" id="PF18962">
    <property type="entry name" value="Por_Secre_tail"/>
    <property type="match status" value="1"/>
</dbReference>
<dbReference type="NCBIfam" id="NF038128">
    <property type="entry name" value="choice_anch_J"/>
    <property type="match status" value="1"/>
</dbReference>
<evidence type="ECO:0000313" key="4">
    <source>
        <dbReference type="EMBL" id="AZA84618.1"/>
    </source>
</evidence>
<evidence type="ECO:0000313" key="7">
    <source>
        <dbReference type="Proteomes" id="UP000279972"/>
    </source>
</evidence>
<protein>
    <submittedName>
        <fullName evidence="4">T9SS C-terminal target domain-containing protein</fullName>
    </submittedName>
</protein>
<evidence type="ECO:0000313" key="5">
    <source>
        <dbReference type="EMBL" id="PNW14737.1"/>
    </source>
</evidence>
<feature type="signal peptide" evidence="2">
    <location>
        <begin position="1"/>
        <end position="18"/>
    </location>
</feature>
<feature type="domain" description="Secretion system C-terminal sorting" evidence="3">
    <location>
        <begin position="195"/>
        <end position="260"/>
    </location>
</feature>
<proteinExistence type="predicted"/>
<keyword evidence="7" id="KW-1185">Reference proteome</keyword>
<dbReference type="RefSeq" id="WP_103290227.1">
    <property type="nucleotide sequence ID" value="NZ_CP033924.1"/>
</dbReference>
<accession>A0A3G6RT07</accession>
<dbReference type="KEGG" id="clac:EG342_23180"/>
<keyword evidence="1 2" id="KW-0732">Signal</keyword>
<organism evidence="5 6">
    <name type="scientific">Chryseobacterium lactis</name>
    <dbReference type="NCBI Taxonomy" id="1241981"/>
    <lineage>
        <taxon>Bacteria</taxon>
        <taxon>Pseudomonadati</taxon>
        <taxon>Bacteroidota</taxon>
        <taxon>Flavobacteriia</taxon>
        <taxon>Flavobacteriales</taxon>
        <taxon>Weeksellaceae</taxon>
        <taxon>Chryseobacterium group</taxon>
        <taxon>Chryseobacterium</taxon>
    </lineage>
</organism>
<dbReference type="EMBL" id="PPEH01000002">
    <property type="protein sequence ID" value="PNW14737.1"/>
    <property type="molecule type" value="Genomic_DNA"/>
</dbReference>
<evidence type="ECO:0000256" key="1">
    <source>
        <dbReference type="ARBA" id="ARBA00022729"/>
    </source>
</evidence>
<dbReference type="NCBIfam" id="TIGR04183">
    <property type="entry name" value="Por_Secre_tail"/>
    <property type="match status" value="1"/>
</dbReference>
<dbReference type="Proteomes" id="UP000279972">
    <property type="component" value="Chromosome"/>
</dbReference>